<dbReference type="InterPro" id="IPR004832">
    <property type="entry name" value="TCL1_MTCP1"/>
</dbReference>
<dbReference type="PANTHER" id="PTHR14060:SF4">
    <property type="entry name" value="T-CELL LEUKEMIA_LYMPHOMA PROTEIN 1A"/>
    <property type="match status" value="1"/>
</dbReference>
<feature type="region of interest" description="Disordered" evidence="2">
    <location>
        <begin position="205"/>
        <end position="231"/>
    </location>
</feature>
<reference evidence="3" key="4">
    <citation type="submission" date="2025-08" db="UniProtKB">
        <authorList>
            <consortium name="Ensembl"/>
        </authorList>
    </citation>
    <scope>IDENTIFICATION</scope>
</reference>
<evidence type="ECO:0000313" key="3">
    <source>
        <dbReference type="Ensembl" id="ENSRFEP00010011049.1"/>
    </source>
</evidence>
<dbReference type="Pfam" id="PF01840">
    <property type="entry name" value="TCL1_MTCP1"/>
    <property type="match status" value="1"/>
</dbReference>
<accession>A0A671ECT5</accession>
<evidence type="ECO:0000313" key="4">
    <source>
        <dbReference type="Proteomes" id="UP000472240"/>
    </source>
</evidence>
<dbReference type="AlphaFoldDB" id="A0A671ECT5"/>
<dbReference type="Gene3D" id="2.40.15.10">
    <property type="entry name" value="TCL1/MTCP1"/>
    <property type="match status" value="1"/>
</dbReference>
<keyword evidence="4" id="KW-1185">Reference proteome</keyword>
<dbReference type="Proteomes" id="UP000472240">
    <property type="component" value="Chromosome 6"/>
</dbReference>
<reference evidence="4" key="3">
    <citation type="submission" date="2018-12" db="EMBL/GenBank/DDBJ databases">
        <title>G10K-VGP greater horseshoe bat female genome, primary haplotype.</title>
        <authorList>
            <person name="Teeling E."/>
            <person name="Myers G."/>
            <person name="Vernes S."/>
            <person name="Pippel M."/>
            <person name="Winkler S."/>
            <person name="Fedrigo O."/>
            <person name="Rhie A."/>
            <person name="Koren S."/>
            <person name="Phillippy A."/>
            <person name="Lewin H."/>
            <person name="Damas J."/>
            <person name="Howe K."/>
            <person name="Mountcastle J."/>
            <person name="Jarvis E.D."/>
        </authorList>
    </citation>
    <scope>NUCLEOTIDE SEQUENCE [LARGE SCALE GENOMIC DNA]</scope>
</reference>
<name>A0A671ECT5_RHIFE</name>
<comment type="similarity">
    <text evidence="1">Belongs to the TCL1 family.</text>
</comment>
<proteinExistence type="inferred from homology"/>
<reference evidence="3" key="5">
    <citation type="submission" date="2025-09" db="UniProtKB">
        <authorList>
            <consortium name="Ensembl"/>
        </authorList>
    </citation>
    <scope>IDENTIFICATION</scope>
</reference>
<evidence type="ECO:0000256" key="1">
    <source>
        <dbReference type="ARBA" id="ARBA00006399"/>
    </source>
</evidence>
<reference evidence="3 4" key="2">
    <citation type="journal article" date="2018" name="Annu Rev Anim Biosci">
        <title>Bat Biology, Genomes, and the Bat1K Project: To Generate Chromosome-Level Genomes for All Living Bat Species.</title>
        <authorList>
            <person name="Teeling E.C."/>
            <person name="Vernes S.C."/>
            <person name="Davalos L.M."/>
            <person name="Ray D.A."/>
            <person name="Gilbert M.T.P."/>
            <person name="Myers E."/>
        </authorList>
    </citation>
    <scope>NUCLEOTIDE SEQUENCE</scope>
</reference>
<dbReference type="Ensembl" id="ENSRFET00010012100.1">
    <property type="protein sequence ID" value="ENSRFEP00010011049.1"/>
    <property type="gene ID" value="ENSRFEG00010007413.1"/>
</dbReference>
<dbReference type="PANTHER" id="PTHR14060">
    <property type="entry name" value="PROTEIN P13 MTCP-1"/>
    <property type="match status" value="1"/>
</dbReference>
<sequence>VARRTALHPDHLWIWRKAVYVDENQRTWLPISIKTEDGLRVLLRQEDIPRGEAMRPSQLPPSPLPLMWQLYPGRRYRGSDSSFWHIVYHIQASVCFCQGPVGSSWVVLLPLPHVWPLQCICSLLFCTKKKKKKRREFTTADFERTVLKLEVNGRTTLGGLYQKPPQPQERLCGGKSLGEAGGRGPWNPLTWVLPAAPIWWKAGSQDWKEDPSAPVSDPLLSAVQRRRGLAP</sequence>
<dbReference type="SUPFAM" id="SSF50904">
    <property type="entry name" value="Oncogene products"/>
    <property type="match status" value="1"/>
</dbReference>
<protein>
    <recommendedName>
        <fullName evidence="5">T cell leukemia/lymphoma 1A</fullName>
    </recommendedName>
</protein>
<evidence type="ECO:0008006" key="5">
    <source>
        <dbReference type="Google" id="ProtNLM"/>
    </source>
</evidence>
<organism evidence="3 4">
    <name type="scientific">Rhinolophus ferrumequinum</name>
    <name type="common">Greater horseshoe bat</name>
    <dbReference type="NCBI Taxonomy" id="59479"/>
    <lineage>
        <taxon>Eukaryota</taxon>
        <taxon>Metazoa</taxon>
        <taxon>Chordata</taxon>
        <taxon>Craniata</taxon>
        <taxon>Vertebrata</taxon>
        <taxon>Euteleostomi</taxon>
        <taxon>Mammalia</taxon>
        <taxon>Eutheria</taxon>
        <taxon>Laurasiatheria</taxon>
        <taxon>Chiroptera</taxon>
        <taxon>Yinpterochiroptera</taxon>
        <taxon>Rhinolophoidea</taxon>
        <taxon>Rhinolophidae</taxon>
        <taxon>Rhinolophinae</taxon>
        <taxon>Rhinolophus</taxon>
    </lineage>
</organism>
<dbReference type="GO" id="GO:0043539">
    <property type="term" value="F:protein serine/threonine kinase activator activity"/>
    <property type="evidence" value="ECO:0007669"/>
    <property type="project" value="InterPro"/>
</dbReference>
<dbReference type="InterPro" id="IPR036672">
    <property type="entry name" value="TCL1_MTCP1_sf"/>
</dbReference>
<dbReference type="GeneTree" id="ENSGT00390000006885"/>
<reference evidence="3 4" key="1">
    <citation type="journal article" date="2015" name="Annu Rev Anim Biosci">
        <title>The Genome 10K Project: a way forward.</title>
        <authorList>
            <person name="Koepfli K.P."/>
            <person name="Paten B."/>
            <person name="O'Brien S.J."/>
            <person name="Koepfli K.P."/>
            <person name="Paten B."/>
            <person name="Antunes A."/>
            <person name="Belov K."/>
            <person name="Bustamante C."/>
            <person name="Castoe T.A."/>
            <person name="Clawson H."/>
            <person name="Crawford A.J."/>
            <person name="Diekhans M."/>
            <person name="Distel D."/>
            <person name="Durbin R."/>
            <person name="Earl D."/>
            <person name="Fujita M.K."/>
            <person name="Gamble T."/>
            <person name="Georges A."/>
            <person name="Gemmell N."/>
            <person name="Gilbert M.T."/>
            <person name="Graves J.M."/>
            <person name="Green R.E."/>
            <person name="Hickey G."/>
            <person name="Jarvis E.D."/>
            <person name="Johnson W."/>
            <person name="Komissarov A."/>
            <person name="Korf I."/>
            <person name="Kuhn R."/>
            <person name="Larkin D.M."/>
            <person name="Lewin H."/>
            <person name="Lopez J.V."/>
            <person name="Ma J."/>
            <person name="Marques-Bonet T."/>
            <person name="Miller W."/>
            <person name="Murphy R."/>
            <person name="Pevzner P."/>
            <person name="Shapiro B."/>
            <person name="Steiner C."/>
            <person name="Tamazian G."/>
            <person name="Venkatesh B."/>
            <person name="Wang J."/>
            <person name="Wayne R."/>
            <person name="Wiley E."/>
            <person name="Yang H."/>
            <person name="Zhang G."/>
            <person name="Haussler D."/>
            <person name="Ryder O."/>
            <person name="O'Brien S.J."/>
        </authorList>
    </citation>
    <scope>NUCLEOTIDE SEQUENCE</scope>
</reference>
<evidence type="ECO:0000256" key="2">
    <source>
        <dbReference type="SAM" id="MobiDB-lite"/>
    </source>
</evidence>
<dbReference type="InParanoid" id="A0A671ECT5"/>